<dbReference type="AlphaFoldDB" id="A0A7D9IVE7"/>
<dbReference type="PANTHER" id="PTHR11119">
    <property type="entry name" value="XANTHINE-URACIL / VITAMIN C PERMEASE FAMILY MEMBER"/>
    <property type="match status" value="1"/>
</dbReference>
<keyword evidence="4" id="KW-1133">Transmembrane helix</keyword>
<reference evidence="6" key="1">
    <citation type="submission" date="2020-04" db="EMBL/GenBank/DDBJ databases">
        <authorList>
            <person name="Alioto T."/>
            <person name="Alioto T."/>
            <person name="Gomez Garrido J."/>
        </authorList>
    </citation>
    <scope>NUCLEOTIDE SEQUENCE</scope>
    <source>
        <strain evidence="6">A484AB</strain>
    </source>
</reference>
<comment type="subcellular location">
    <subcellularLocation>
        <location evidence="1">Membrane</location>
        <topology evidence="1">Multi-pass membrane protein</topology>
    </subcellularLocation>
</comment>
<name>A0A7D9IVE7_PARCT</name>
<dbReference type="Proteomes" id="UP001152795">
    <property type="component" value="Unassembled WGS sequence"/>
</dbReference>
<proteinExistence type="inferred from homology"/>
<dbReference type="GO" id="GO:0016020">
    <property type="term" value="C:membrane"/>
    <property type="evidence" value="ECO:0007669"/>
    <property type="project" value="UniProtKB-SubCell"/>
</dbReference>
<evidence type="ECO:0000256" key="3">
    <source>
        <dbReference type="ARBA" id="ARBA00022692"/>
    </source>
</evidence>
<evidence type="ECO:0000256" key="5">
    <source>
        <dbReference type="ARBA" id="ARBA00023136"/>
    </source>
</evidence>
<sequence length="131" mass="14879">MERNENRNESEKDDEAIEFSYRIDDNPPWCLSLLLGFQHYLTMFGATISVPIIIAPALCVTDDVVVGKLISTIFFMSGIATLLQTTFGNRLPIIQGRFKESNSTSDELWKIRMRECDNNDVVLTCKLDPSE</sequence>
<comment type="caution">
    <text evidence="6">The sequence shown here is derived from an EMBL/GenBank/DDBJ whole genome shotgun (WGS) entry which is preliminary data.</text>
</comment>
<comment type="similarity">
    <text evidence="2">Belongs to the nucleobase:cation symporter-2 (NCS2) (TC 2.A.40) family.</text>
</comment>
<evidence type="ECO:0000313" key="6">
    <source>
        <dbReference type="EMBL" id="CAB4014124.1"/>
    </source>
</evidence>
<evidence type="ECO:0000256" key="2">
    <source>
        <dbReference type="ARBA" id="ARBA00008821"/>
    </source>
</evidence>
<dbReference type="OrthoDB" id="1641903at2759"/>
<keyword evidence="3" id="KW-0812">Transmembrane</keyword>
<dbReference type="GO" id="GO:0022857">
    <property type="term" value="F:transmembrane transporter activity"/>
    <property type="evidence" value="ECO:0007669"/>
    <property type="project" value="InterPro"/>
</dbReference>
<gene>
    <name evidence="6" type="ORF">PACLA_8A086650</name>
</gene>
<dbReference type="EMBL" id="CACRXK020008159">
    <property type="protein sequence ID" value="CAB4014124.1"/>
    <property type="molecule type" value="Genomic_DNA"/>
</dbReference>
<evidence type="ECO:0000256" key="1">
    <source>
        <dbReference type="ARBA" id="ARBA00004141"/>
    </source>
</evidence>
<organism evidence="6 7">
    <name type="scientific">Paramuricea clavata</name>
    <name type="common">Red gorgonian</name>
    <name type="synonym">Violescent sea-whip</name>
    <dbReference type="NCBI Taxonomy" id="317549"/>
    <lineage>
        <taxon>Eukaryota</taxon>
        <taxon>Metazoa</taxon>
        <taxon>Cnidaria</taxon>
        <taxon>Anthozoa</taxon>
        <taxon>Octocorallia</taxon>
        <taxon>Malacalcyonacea</taxon>
        <taxon>Plexauridae</taxon>
        <taxon>Paramuricea</taxon>
    </lineage>
</organism>
<protein>
    <submittedName>
        <fullName evidence="6">Solute carrier family 23 member 2-like</fullName>
    </submittedName>
</protein>
<dbReference type="Pfam" id="PF00860">
    <property type="entry name" value="Xan_ur_permease"/>
    <property type="match status" value="1"/>
</dbReference>
<evidence type="ECO:0000256" key="4">
    <source>
        <dbReference type="ARBA" id="ARBA00022989"/>
    </source>
</evidence>
<accession>A0A7D9IVE7</accession>
<keyword evidence="5" id="KW-0472">Membrane</keyword>
<dbReference type="InterPro" id="IPR006043">
    <property type="entry name" value="NCS2"/>
</dbReference>
<evidence type="ECO:0000313" key="7">
    <source>
        <dbReference type="Proteomes" id="UP001152795"/>
    </source>
</evidence>
<keyword evidence="7" id="KW-1185">Reference proteome</keyword>